<comment type="caution">
    <text evidence="2">The sequence shown here is derived from an EMBL/GenBank/DDBJ whole genome shotgun (WGS) entry which is preliminary data.</text>
</comment>
<proteinExistence type="predicted"/>
<sequence length="80" mass="8384">MEYYLCDTDSPSGLTALVNEYLGKGYQLYGDVTMYNLPNGGVRYNQAMTRQSAPSQAASQPAATASKSDQGTHGSGKAAG</sequence>
<evidence type="ECO:0000256" key="1">
    <source>
        <dbReference type="SAM" id="MobiDB-lite"/>
    </source>
</evidence>
<name>A0A506ULJ3_9PROT</name>
<protein>
    <submittedName>
        <fullName evidence="2">DUF1737 domain-containing protein</fullName>
    </submittedName>
</protein>
<dbReference type="RefSeq" id="WP_165598755.1">
    <property type="nucleotide sequence ID" value="NZ_SORY01000001.1"/>
</dbReference>
<dbReference type="Proteomes" id="UP000315037">
    <property type="component" value="Unassembled WGS sequence"/>
</dbReference>
<evidence type="ECO:0000313" key="3">
    <source>
        <dbReference type="Proteomes" id="UP000315037"/>
    </source>
</evidence>
<feature type="region of interest" description="Disordered" evidence="1">
    <location>
        <begin position="48"/>
        <end position="80"/>
    </location>
</feature>
<dbReference type="EMBL" id="SORZ01000002">
    <property type="protein sequence ID" value="TPW34188.1"/>
    <property type="molecule type" value="Genomic_DNA"/>
</dbReference>
<dbReference type="AlphaFoldDB" id="A0A506ULJ3"/>
<organism evidence="2 3">
    <name type="scientific">Oecophyllibacter saccharovorans</name>
    <dbReference type="NCBI Taxonomy" id="2558360"/>
    <lineage>
        <taxon>Bacteria</taxon>
        <taxon>Pseudomonadati</taxon>
        <taxon>Pseudomonadota</taxon>
        <taxon>Alphaproteobacteria</taxon>
        <taxon>Acetobacterales</taxon>
        <taxon>Acetobacteraceae</taxon>
        <taxon>Oecophyllibacter</taxon>
    </lineage>
</organism>
<accession>A0A506ULJ3</accession>
<feature type="compositionally biased region" description="Low complexity" evidence="1">
    <location>
        <begin position="51"/>
        <end position="66"/>
    </location>
</feature>
<keyword evidence="3" id="KW-1185">Reference proteome</keyword>
<gene>
    <name evidence="2" type="ORF">E3202_06630</name>
</gene>
<reference evidence="2 3" key="1">
    <citation type="submission" date="2019-03" db="EMBL/GenBank/DDBJ databases">
        <title>The complete genome sequence of Neokomagataea sp. Jb2 NBRC113641.</title>
        <authorList>
            <person name="Chua K.-O."/>
            <person name="Chan K.-G."/>
            <person name="See-Too W.-S."/>
        </authorList>
    </citation>
    <scope>NUCLEOTIDE SEQUENCE [LARGE SCALE GENOMIC DNA]</scope>
    <source>
        <strain evidence="2 3">Jb2</strain>
    </source>
</reference>
<evidence type="ECO:0000313" key="2">
    <source>
        <dbReference type="EMBL" id="TPW34188.1"/>
    </source>
</evidence>